<dbReference type="GO" id="GO:0017000">
    <property type="term" value="P:antibiotic biosynthetic process"/>
    <property type="evidence" value="ECO:0007669"/>
    <property type="project" value="UniProtKB-ARBA"/>
</dbReference>
<sequence>MRPTTKICFFTRSTQSTTKCRYIGTTNSRVDQTIRLSDGRTLGYAEYGCETGYPLMFMHGYPQCRLEASAIEHIFRQRGIRVIAPERPGFGLSTVQPNRRIMDWPADVQALAQHLSLSRFAIMGGSGGGPYALACARGLPQDMMSAVGIFAGAGNWSAGAHHMPWIYRASMLAAEHWPAGLRGSLTFVVWMLRNGLNTKMATRRVNDYLLKDQDQHEESVGERRAKLLRVLFEPFVQGTDPAAYEAKLLSQDWGIEFGNITYNNLHIWHAGKDWNSPLPMTEYYVKLLSNSPSFKVFEDDTHFTIHRHLGEILSELIPESSS</sequence>
<reference evidence="2" key="1">
    <citation type="submission" date="2022-11" db="EMBL/GenBank/DDBJ databases">
        <authorList>
            <person name="Petersen C."/>
        </authorList>
    </citation>
    <scope>NUCLEOTIDE SEQUENCE</scope>
    <source>
        <strain evidence="2">IBT 16849</strain>
    </source>
</reference>
<dbReference type="OrthoDB" id="294702at2759"/>
<proteinExistence type="predicted"/>
<evidence type="ECO:0000313" key="3">
    <source>
        <dbReference type="Proteomes" id="UP001150879"/>
    </source>
</evidence>
<evidence type="ECO:0000259" key="1">
    <source>
        <dbReference type="Pfam" id="PF00561"/>
    </source>
</evidence>
<gene>
    <name evidence="2" type="ORF">N7472_007533</name>
</gene>
<dbReference type="Pfam" id="PF00561">
    <property type="entry name" value="Abhydrolase_1"/>
    <property type="match status" value="1"/>
</dbReference>
<dbReference type="SUPFAM" id="SSF53474">
    <property type="entry name" value="alpha/beta-Hydrolases"/>
    <property type="match status" value="1"/>
</dbReference>
<name>A0A9W9J0P8_9EURO</name>
<keyword evidence="3" id="KW-1185">Reference proteome</keyword>
<accession>A0A9W9J0P8</accession>
<evidence type="ECO:0000313" key="2">
    <source>
        <dbReference type="EMBL" id="KAJ5188519.1"/>
    </source>
</evidence>
<dbReference type="EMBL" id="JAPQKP010000005">
    <property type="protein sequence ID" value="KAJ5188519.1"/>
    <property type="molecule type" value="Genomic_DNA"/>
</dbReference>
<organism evidence="2 3">
    <name type="scientific">Penicillium cf. griseofulvum</name>
    <dbReference type="NCBI Taxonomy" id="2972120"/>
    <lineage>
        <taxon>Eukaryota</taxon>
        <taxon>Fungi</taxon>
        <taxon>Dikarya</taxon>
        <taxon>Ascomycota</taxon>
        <taxon>Pezizomycotina</taxon>
        <taxon>Eurotiomycetes</taxon>
        <taxon>Eurotiomycetidae</taxon>
        <taxon>Eurotiales</taxon>
        <taxon>Aspergillaceae</taxon>
        <taxon>Penicillium</taxon>
    </lineage>
</organism>
<reference evidence="2" key="2">
    <citation type="journal article" date="2023" name="IMA Fungus">
        <title>Comparative genomic study of the Penicillium genus elucidates a diverse pangenome and 15 lateral gene transfer events.</title>
        <authorList>
            <person name="Petersen C."/>
            <person name="Sorensen T."/>
            <person name="Nielsen M.R."/>
            <person name="Sondergaard T.E."/>
            <person name="Sorensen J.L."/>
            <person name="Fitzpatrick D.A."/>
            <person name="Frisvad J.C."/>
            <person name="Nielsen K.L."/>
        </authorList>
    </citation>
    <scope>NUCLEOTIDE SEQUENCE</scope>
    <source>
        <strain evidence="2">IBT 16849</strain>
    </source>
</reference>
<comment type="caution">
    <text evidence="2">The sequence shown here is derived from an EMBL/GenBank/DDBJ whole genome shotgun (WGS) entry which is preliminary data.</text>
</comment>
<feature type="domain" description="AB hydrolase-1" evidence="1">
    <location>
        <begin position="53"/>
        <end position="304"/>
    </location>
</feature>
<dbReference type="Gene3D" id="3.40.50.1820">
    <property type="entry name" value="alpha/beta hydrolase"/>
    <property type="match status" value="1"/>
</dbReference>
<dbReference type="AlphaFoldDB" id="A0A9W9J0P8"/>
<dbReference type="Proteomes" id="UP001150879">
    <property type="component" value="Unassembled WGS sequence"/>
</dbReference>
<dbReference type="PANTHER" id="PTHR45763:SF46">
    <property type="entry name" value="AB HYDROLASE-1 DOMAIN-CONTAINING PROTEIN"/>
    <property type="match status" value="1"/>
</dbReference>
<dbReference type="InterPro" id="IPR029058">
    <property type="entry name" value="AB_hydrolase_fold"/>
</dbReference>
<dbReference type="GO" id="GO:0072330">
    <property type="term" value="P:monocarboxylic acid biosynthetic process"/>
    <property type="evidence" value="ECO:0007669"/>
    <property type="project" value="UniProtKB-ARBA"/>
</dbReference>
<dbReference type="InterPro" id="IPR000073">
    <property type="entry name" value="AB_hydrolase_1"/>
</dbReference>
<protein>
    <recommendedName>
        <fullName evidence="1">AB hydrolase-1 domain-containing protein</fullName>
    </recommendedName>
</protein>
<dbReference type="PANTHER" id="PTHR45763">
    <property type="entry name" value="HYDROLASE, ALPHA/BETA FOLD FAMILY PROTEIN, EXPRESSED-RELATED"/>
    <property type="match status" value="1"/>
</dbReference>